<accession>A0A6L7GP90</accession>
<name>A0A6L7GP90_9ACTN</name>
<organism evidence="7 8">
    <name type="scientific">Gordonia mangrovi</name>
    <dbReference type="NCBI Taxonomy" id="2665643"/>
    <lineage>
        <taxon>Bacteria</taxon>
        <taxon>Bacillati</taxon>
        <taxon>Actinomycetota</taxon>
        <taxon>Actinomycetes</taxon>
        <taxon>Mycobacteriales</taxon>
        <taxon>Gordoniaceae</taxon>
        <taxon>Gordonia</taxon>
    </lineage>
</organism>
<evidence type="ECO:0000259" key="5">
    <source>
        <dbReference type="Pfam" id="PF00561"/>
    </source>
</evidence>
<evidence type="ECO:0000313" key="8">
    <source>
        <dbReference type="Proteomes" id="UP000475545"/>
    </source>
</evidence>
<dbReference type="InterPro" id="IPR000073">
    <property type="entry name" value="AB_hydrolase_1"/>
</dbReference>
<dbReference type="PANTHER" id="PTHR43248">
    <property type="entry name" value="2-SUCCINYL-6-HYDROXY-2,4-CYCLOHEXADIENE-1-CARBOXYLATE SYNTHASE"/>
    <property type="match status" value="1"/>
</dbReference>
<dbReference type="RefSeq" id="WP_160901104.1">
    <property type="nucleotide sequence ID" value="NZ_CP102850.1"/>
</dbReference>
<dbReference type="Pfam" id="PF00561">
    <property type="entry name" value="Abhydrolase_1"/>
    <property type="match status" value="1"/>
</dbReference>
<evidence type="ECO:0000256" key="2">
    <source>
        <dbReference type="ARBA" id="ARBA00022729"/>
    </source>
</evidence>
<dbReference type="GO" id="GO:0016787">
    <property type="term" value="F:hydrolase activity"/>
    <property type="evidence" value="ECO:0007669"/>
    <property type="project" value="UniProtKB-KW"/>
</dbReference>
<feature type="domain" description="AB hydrolase-1" evidence="5">
    <location>
        <begin position="94"/>
        <end position="307"/>
    </location>
</feature>
<dbReference type="Proteomes" id="UP000475545">
    <property type="component" value="Unassembled WGS sequence"/>
</dbReference>
<feature type="domain" description="Peptidase S33 tripeptidyl aminopeptidase-like C-terminal" evidence="6">
    <location>
        <begin position="413"/>
        <end position="510"/>
    </location>
</feature>
<reference evidence="7 8" key="1">
    <citation type="submission" date="2019-11" db="EMBL/GenBank/DDBJ databases">
        <title>Gordonia sp. nov., a novel actinobacterium isolated from mangrove soil in Hainan.</title>
        <authorList>
            <person name="Huang X."/>
            <person name="Xie Y."/>
            <person name="Chu X."/>
            <person name="Xiao K."/>
        </authorList>
    </citation>
    <scope>NUCLEOTIDE SEQUENCE [LARGE SCALE GENOMIC DNA]</scope>
    <source>
        <strain evidence="7 8">HNM0687</strain>
    </source>
</reference>
<evidence type="ECO:0000259" key="6">
    <source>
        <dbReference type="Pfam" id="PF08386"/>
    </source>
</evidence>
<dbReference type="AlphaFoldDB" id="A0A6L7GP90"/>
<keyword evidence="3 7" id="KW-0378">Hydrolase</keyword>
<gene>
    <name evidence="7" type="ORF">GIY30_06755</name>
</gene>
<dbReference type="InterPro" id="IPR013595">
    <property type="entry name" value="Pept_S33_TAP-like_C"/>
</dbReference>
<comment type="caution">
    <text evidence="7">The sequence shown here is derived from an EMBL/GenBank/DDBJ whole genome shotgun (WGS) entry which is preliminary data.</text>
</comment>
<feature type="signal peptide" evidence="4">
    <location>
        <begin position="1"/>
        <end position="28"/>
    </location>
</feature>
<dbReference type="InterPro" id="IPR029058">
    <property type="entry name" value="AB_hydrolase_fold"/>
</dbReference>
<dbReference type="Pfam" id="PF08386">
    <property type="entry name" value="Abhydrolase_4"/>
    <property type="match status" value="1"/>
</dbReference>
<keyword evidence="8" id="KW-1185">Reference proteome</keyword>
<sequence>MASSATRRRRAGVLVVLALVATVNSCRAVTAADGIDWRACGPTFGVADGAVPATLAGRMSCGRIEVPLDPGDTDLGTVGLAVARIAAAGSSRGTVVIDPGGPGGSGVGHLVGAALGLASQPIAVDHDLVAVDPRGVGASRPSLRCRTDAERDAERAMDFGDRSAAGVRRIEAYRSSVAERCRDRVGAQFLTRVGTAFVASDLDQVRRRLGVDAIAFVGHSYGTRLGIEYARRYPERLRAVILDGIVDPAEDPVDATVAQMAGFGQAFDAFARDCVTRADCPLGDRADGAVEAYRRLVGPLIVDPAPAGSRLLSAGDAEAGTIFALYQRARWSDLRRALVALDGGDGAGLLRLADAYEGRGEDGHYGRMQDAFLAISCADDRRLGEHDRPGELDRRIRAVAPFLDDGRATGRGPSSICELWPLPAPSPSASDDDADAAWPAAAPTPVVVATTGDPATPYATSASFADEVGADLITVTGVDHTAVFAGDPCVDVAVGRYLADPTKASAGLTC</sequence>
<evidence type="ECO:0000313" key="7">
    <source>
        <dbReference type="EMBL" id="MXP21051.1"/>
    </source>
</evidence>
<comment type="similarity">
    <text evidence="1">Belongs to the peptidase S33 family.</text>
</comment>
<dbReference type="PANTHER" id="PTHR43248:SF29">
    <property type="entry name" value="TRIPEPTIDYL AMINOPEPTIDASE"/>
    <property type="match status" value="1"/>
</dbReference>
<dbReference type="Gene3D" id="3.40.50.1820">
    <property type="entry name" value="alpha/beta hydrolase"/>
    <property type="match status" value="1"/>
</dbReference>
<dbReference type="SUPFAM" id="SSF53474">
    <property type="entry name" value="alpha/beta-Hydrolases"/>
    <property type="match status" value="1"/>
</dbReference>
<evidence type="ECO:0000256" key="4">
    <source>
        <dbReference type="SAM" id="SignalP"/>
    </source>
</evidence>
<feature type="chain" id="PRO_5038882947" evidence="4">
    <location>
        <begin position="29"/>
        <end position="510"/>
    </location>
</feature>
<dbReference type="EMBL" id="WMBR01000001">
    <property type="protein sequence ID" value="MXP21051.1"/>
    <property type="molecule type" value="Genomic_DNA"/>
</dbReference>
<dbReference type="InterPro" id="IPR051601">
    <property type="entry name" value="Serine_prot/Carboxylest_S33"/>
</dbReference>
<proteinExistence type="inferred from homology"/>
<evidence type="ECO:0000256" key="1">
    <source>
        <dbReference type="ARBA" id="ARBA00010088"/>
    </source>
</evidence>
<keyword evidence="2 4" id="KW-0732">Signal</keyword>
<evidence type="ECO:0000256" key="3">
    <source>
        <dbReference type="ARBA" id="ARBA00022801"/>
    </source>
</evidence>
<protein>
    <submittedName>
        <fullName evidence="7">Alpha/beta fold hydrolase</fullName>
    </submittedName>
</protein>